<dbReference type="EMBL" id="PIQI01000015">
    <property type="protein sequence ID" value="PJZ05516.1"/>
    <property type="molecule type" value="Genomic_DNA"/>
</dbReference>
<protein>
    <submittedName>
        <fullName evidence="1">Uncharacterized protein</fullName>
    </submittedName>
</protein>
<gene>
    <name evidence="1" type="ORF">PRCB_10765</name>
</gene>
<dbReference type="OrthoDB" id="6684064at2"/>
<evidence type="ECO:0000313" key="2">
    <source>
        <dbReference type="Proteomes" id="UP000232062"/>
    </source>
</evidence>
<dbReference type="Proteomes" id="UP000232062">
    <property type="component" value="Unassembled WGS sequence"/>
</dbReference>
<accession>A0A2M9WDA3</accession>
<comment type="caution">
    <text evidence="1">The sequence shown here is derived from an EMBL/GenBank/DDBJ whole genome shotgun (WGS) entry which is preliminary data.</text>
</comment>
<organism evidence="1 2">
    <name type="scientific">Pantoea rodasii</name>
    <dbReference type="NCBI Taxonomy" id="1076549"/>
    <lineage>
        <taxon>Bacteria</taxon>
        <taxon>Pseudomonadati</taxon>
        <taxon>Pseudomonadota</taxon>
        <taxon>Gammaproteobacteria</taxon>
        <taxon>Enterobacterales</taxon>
        <taxon>Erwiniaceae</taxon>
        <taxon>Pantoea</taxon>
    </lineage>
</organism>
<proteinExistence type="predicted"/>
<name>A0A2M9WDA3_9GAMM</name>
<sequence>MTHPAEISAQPVVRDRWGGWTHPAFFLPADGNEYPQPGEFEAWLNAHHLQAATTWMENDVPDWMMSDYRKTGNCGAWQPSGPAGEGWFTGSIHDTDDGPVCVWLRPDAQEPDA</sequence>
<evidence type="ECO:0000313" key="1">
    <source>
        <dbReference type="EMBL" id="PJZ05516.1"/>
    </source>
</evidence>
<reference evidence="1 2" key="1">
    <citation type="submission" date="2017-11" db="EMBL/GenBank/DDBJ databases">
        <title>The genome sequence of Pantoea rodasii DSM 26611.</title>
        <authorList>
            <person name="Gao J."/>
            <person name="Mao X."/>
            <person name="Sun J."/>
        </authorList>
    </citation>
    <scope>NUCLEOTIDE SEQUENCE [LARGE SCALE GENOMIC DNA]</scope>
    <source>
        <strain evidence="1 2">DSM 26611</strain>
    </source>
</reference>
<dbReference type="AlphaFoldDB" id="A0A2M9WDA3"/>
<keyword evidence="2" id="KW-1185">Reference proteome</keyword>
<dbReference type="RefSeq" id="WP_100701691.1">
    <property type="nucleotide sequence ID" value="NZ_PIQI01000015.1"/>
</dbReference>